<dbReference type="VEuPathDB" id="FungiDB:MUCCIDRAFT_113946"/>
<dbReference type="Pfam" id="PF12937">
    <property type="entry name" value="F-box-like"/>
    <property type="match status" value="1"/>
</dbReference>
<feature type="domain" description="F-box" evidence="1">
    <location>
        <begin position="1"/>
        <end position="44"/>
    </location>
</feature>
<dbReference type="SMART" id="SM00256">
    <property type="entry name" value="FBOX"/>
    <property type="match status" value="1"/>
</dbReference>
<accession>A0A168IX03</accession>
<dbReference type="PROSITE" id="PS50181">
    <property type="entry name" value="FBOX"/>
    <property type="match status" value="1"/>
</dbReference>
<dbReference type="SUPFAM" id="SSF81383">
    <property type="entry name" value="F-box domain"/>
    <property type="match status" value="1"/>
</dbReference>
<protein>
    <recommendedName>
        <fullName evidence="1">F-box domain-containing protein</fullName>
    </recommendedName>
</protein>
<dbReference type="CDD" id="cd09917">
    <property type="entry name" value="F-box_SF"/>
    <property type="match status" value="1"/>
</dbReference>
<evidence type="ECO:0000313" key="3">
    <source>
        <dbReference type="Proteomes" id="UP000077051"/>
    </source>
</evidence>
<dbReference type="InterPro" id="IPR032675">
    <property type="entry name" value="LRR_dom_sf"/>
</dbReference>
<gene>
    <name evidence="2" type="ORF">MUCCIDRAFT_113946</name>
</gene>
<reference evidence="2 3" key="1">
    <citation type="submission" date="2015-06" db="EMBL/GenBank/DDBJ databases">
        <title>Expansion of signal transduction pathways in fungi by whole-genome duplication.</title>
        <authorList>
            <consortium name="DOE Joint Genome Institute"/>
            <person name="Corrochano L.M."/>
            <person name="Kuo A."/>
            <person name="Marcet-Houben M."/>
            <person name="Polaino S."/>
            <person name="Salamov A."/>
            <person name="Villalobos J.M."/>
            <person name="Alvarez M.I."/>
            <person name="Avalos J."/>
            <person name="Benito E.P."/>
            <person name="Benoit I."/>
            <person name="Burger G."/>
            <person name="Camino L.P."/>
            <person name="Canovas D."/>
            <person name="Cerda-Olmedo E."/>
            <person name="Cheng J.-F."/>
            <person name="Dominguez A."/>
            <person name="Elias M."/>
            <person name="Eslava A.P."/>
            <person name="Glaser F."/>
            <person name="Grimwood J."/>
            <person name="Gutierrez G."/>
            <person name="Heitman J."/>
            <person name="Henrissat B."/>
            <person name="Iturriaga E.A."/>
            <person name="Lang B.F."/>
            <person name="Lavin J.L."/>
            <person name="Lee S."/>
            <person name="Li W."/>
            <person name="Lindquist E."/>
            <person name="Lopez-Garcia S."/>
            <person name="Luque E.M."/>
            <person name="Marcos A.T."/>
            <person name="Martin J."/>
            <person name="Mccluskey K."/>
            <person name="Medina H.R."/>
            <person name="Miralles-Duran A."/>
            <person name="Miyazaki A."/>
            <person name="Munoz-Torres E."/>
            <person name="Oguiza J.A."/>
            <person name="Ohm R."/>
            <person name="Olmedo M."/>
            <person name="Orejas M."/>
            <person name="Ortiz-Castellanos L."/>
            <person name="Pisabarro A.G."/>
            <person name="Rodriguez-Romero J."/>
            <person name="Ruiz-Herrera J."/>
            <person name="Ruiz-Vazquez R."/>
            <person name="Sanz C."/>
            <person name="Schackwitz W."/>
            <person name="Schmutz J."/>
            <person name="Shahriari M."/>
            <person name="Shelest E."/>
            <person name="Silva-Franco F."/>
            <person name="Soanes D."/>
            <person name="Syed K."/>
            <person name="Tagua V.G."/>
            <person name="Talbot N.J."/>
            <person name="Thon M."/>
            <person name="De Vries R.P."/>
            <person name="Wiebenga A."/>
            <person name="Yadav J.S."/>
            <person name="Braun E.L."/>
            <person name="Baker S."/>
            <person name="Garre V."/>
            <person name="Horwitz B."/>
            <person name="Torres-Martinez S."/>
            <person name="Idnurm A."/>
            <person name="Herrera-Estrella A."/>
            <person name="Gabaldon T."/>
            <person name="Grigoriev I.V."/>
        </authorList>
    </citation>
    <scope>NUCLEOTIDE SEQUENCE [LARGE SCALE GENOMIC DNA]</scope>
    <source>
        <strain evidence="2 3">CBS 277.49</strain>
    </source>
</reference>
<keyword evidence="3" id="KW-1185">Reference proteome</keyword>
<dbReference type="Gene3D" id="3.80.10.10">
    <property type="entry name" value="Ribonuclease Inhibitor"/>
    <property type="match status" value="2"/>
</dbReference>
<proteinExistence type="predicted"/>
<evidence type="ECO:0000313" key="2">
    <source>
        <dbReference type="EMBL" id="OAD00463.1"/>
    </source>
</evidence>
<dbReference type="EMBL" id="AMYB01000007">
    <property type="protein sequence ID" value="OAD00463.1"/>
    <property type="molecule type" value="Genomic_DNA"/>
</dbReference>
<dbReference type="AlphaFoldDB" id="A0A168IX03"/>
<organism evidence="2 3">
    <name type="scientific">Mucor lusitanicus CBS 277.49</name>
    <dbReference type="NCBI Taxonomy" id="747725"/>
    <lineage>
        <taxon>Eukaryota</taxon>
        <taxon>Fungi</taxon>
        <taxon>Fungi incertae sedis</taxon>
        <taxon>Mucoromycota</taxon>
        <taxon>Mucoromycotina</taxon>
        <taxon>Mucoromycetes</taxon>
        <taxon>Mucorales</taxon>
        <taxon>Mucorineae</taxon>
        <taxon>Mucoraceae</taxon>
        <taxon>Mucor</taxon>
    </lineage>
</organism>
<dbReference type="InterPro" id="IPR001810">
    <property type="entry name" value="F-box_dom"/>
</dbReference>
<dbReference type="Proteomes" id="UP000077051">
    <property type="component" value="Unassembled WGS sequence"/>
</dbReference>
<sequence length="597" mass="68721">MDRLPGELLLYILSHLNFRDKLQCNLVSPEWHSCLKQTILYQALVFRNSTHLRQTIEFFTDTSCRESVHRLDMTFCELPVASFMNLSLVFPKLKYLHIADFDPKFKAPRRPLEMEAAILSSLEKSVQRWEYMQGIVERSGSYPILMSFLKAPKPVHLTSINITYNKRHGSIGKYQHNLRSLIRLTKNAPLLEQFCARFTFVSLLDFEELHQNCPKLHTISITTHVCDSTTDLDKWFDSEADYNHFLPYHRANMEGVLVEKTAQSLRHLKIKLAKSFMSVRETEMTVLTIGNWLHYIGQKYPNLTTVDMHKISNGLEGMQAPEKQFEQHMSFALSQMTSLQVFNSNLVPLTASVVQSIPNTTAKLSQCTLYSFRHYTIQKQLERMQSLNNLDQLTVLHLISNKNDKQRSPLKFKLLETFSNLTHLSFTSQVSNCKKQVSDILANTPHLETLTLSGVCPVALNPAPPLCMASNKLKVLQIRRFNFFDPSDWFDLNLALKNDILPHCPLLRRFDFSTVRAEYRSDVSFLLALDFRNSHHLQKVNINLLASTSYRIDGQKTEIALCPLAVYPFLPKGFSEYTACTLIDLPHPVVFNKDAIE</sequence>
<comment type="caution">
    <text evidence="2">The sequence shown here is derived from an EMBL/GenBank/DDBJ whole genome shotgun (WGS) entry which is preliminary data.</text>
</comment>
<dbReference type="OrthoDB" id="2232662at2759"/>
<dbReference type="SUPFAM" id="SSF52047">
    <property type="entry name" value="RNI-like"/>
    <property type="match status" value="1"/>
</dbReference>
<evidence type="ECO:0000259" key="1">
    <source>
        <dbReference type="PROSITE" id="PS50181"/>
    </source>
</evidence>
<dbReference type="InterPro" id="IPR036047">
    <property type="entry name" value="F-box-like_dom_sf"/>
</dbReference>
<name>A0A168IX03_MUCCL</name>